<keyword evidence="5 9" id="KW-0276">Fatty acid metabolism</keyword>
<dbReference type="PRINTS" id="PR01071">
    <property type="entry name" value="ACOABIOTINCC"/>
</dbReference>
<evidence type="ECO:0000256" key="10">
    <source>
        <dbReference type="SAM" id="MobiDB-lite"/>
    </source>
</evidence>
<dbReference type="UniPathway" id="UPA00094"/>
<gene>
    <name evidence="12" type="primary">accB</name>
    <name evidence="12" type="ORF">ENJ42_09420</name>
</gene>
<organism evidence="12">
    <name type="scientific">Hellea balneolensis</name>
    <dbReference type="NCBI Taxonomy" id="287478"/>
    <lineage>
        <taxon>Bacteria</taxon>
        <taxon>Pseudomonadati</taxon>
        <taxon>Pseudomonadota</taxon>
        <taxon>Alphaproteobacteria</taxon>
        <taxon>Maricaulales</taxon>
        <taxon>Robiginitomaculaceae</taxon>
        <taxon>Hellea</taxon>
    </lineage>
</organism>
<evidence type="ECO:0000313" key="12">
    <source>
        <dbReference type="EMBL" id="HHL43826.1"/>
    </source>
</evidence>
<evidence type="ECO:0000256" key="1">
    <source>
        <dbReference type="ARBA" id="ARBA00003761"/>
    </source>
</evidence>
<dbReference type="GO" id="GO:0009317">
    <property type="term" value="C:acetyl-CoA carboxylase complex"/>
    <property type="evidence" value="ECO:0007669"/>
    <property type="project" value="InterPro"/>
</dbReference>
<feature type="compositionally biased region" description="Low complexity" evidence="10">
    <location>
        <begin position="49"/>
        <end position="74"/>
    </location>
</feature>
<dbReference type="InterPro" id="IPR000089">
    <property type="entry name" value="Biotin_lipoyl"/>
</dbReference>
<reference evidence="12" key="1">
    <citation type="journal article" date="2020" name="mSystems">
        <title>Genome- and Community-Level Interaction Insights into Carbon Utilization and Element Cycling Functions of Hydrothermarchaeota in Hydrothermal Sediment.</title>
        <authorList>
            <person name="Zhou Z."/>
            <person name="Liu Y."/>
            <person name="Xu W."/>
            <person name="Pan J."/>
            <person name="Luo Z.H."/>
            <person name="Li M."/>
        </authorList>
    </citation>
    <scope>NUCLEOTIDE SEQUENCE [LARGE SCALE GENOMIC DNA]</scope>
    <source>
        <strain evidence="12">HyVt-485</strain>
    </source>
</reference>
<dbReference type="InterPro" id="IPR001249">
    <property type="entry name" value="AcCoA_biotinCC"/>
</dbReference>
<dbReference type="InterPro" id="IPR050709">
    <property type="entry name" value="Biotin_Carboxyl_Carrier/Decarb"/>
</dbReference>
<keyword evidence="4 9" id="KW-0444">Lipid biosynthesis</keyword>
<evidence type="ECO:0000256" key="7">
    <source>
        <dbReference type="ARBA" id="ARBA00023160"/>
    </source>
</evidence>
<dbReference type="Proteomes" id="UP000885830">
    <property type="component" value="Unassembled WGS sequence"/>
</dbReference>
<proteinExistence type="predicted"/>
<sequence length="161" mass="16924">MSKTNAGKPVSETKLIKDIAKILNDSDLSEIEIERGDLRIRVARKMESAPQYISAPAPAPAQAPSVAPAASSAATDTSQDKGDKAGTVNSPMVGTVYLKPNPESDPFIEIGTAVKEGDTVLLVEAMKTFNPIKAPHSGTVKEILIEDGQPVEFGEALLVIG</sequence>
<evidence type="ECO:0000259" key="11">
    <source>
        <dbReference type="PROSITE" id="PS50968"/>
    </source>
</evidence>
<evidence type="ECO:0000256" key="4">
    <source>
        <dbReference type="ARBA" id="ARBA00022516"/>
    </source>
</evidence>
<dbReference type="InterPro" id="IPR001882">
    <property type="entry name" value="Biotin_BS"/>
</dbReference>
<evidence type="ECO:0000256" key="2">
    <source>
        <dbReference type="ARBA" id="ARBA00005194"/>
    </source>
</evidence>
<dbReference type="NCBIfam" id="TIGR00531">
    <property type="entry name" value="BCCP"/>
    <property type="match status" value="1"/>
</dbReference>
<evidence type="ECO:0000256" key="5">
    <source>
        <dbReference type="ARBA" id="ARBA00022832"/>
    </source>
</evidence>
<dbReference type="CDD" id="cd06850">
    <property type="entry name" value="biotinyl_domain"/>
    <property type="match status" value="1"/>
</dbReference>
<evidence type="ECO:0000256" key="9">
    <source>
        <dbReference type="RuleBase" id="RU364072"/>
    </source>
</evidence>
<dbReference type="InterPro" id="IPR011053">
    <property type="entry name" value="Single_hybrid_motif"/>
</dbReference>
<dbReference type="EMBL" id="DRMJ01000493">
    <property type="protein sequence ID" value="HHL43826.1"/>
    <property type="molecule type" value="Genomic_DNA"/>
</dbReference>
<evidence type="ECO:0000256" key="3">
    <source>
        <dbReference type="ARBA" id="ARBA00017562"/>
    </source>
</evidence>
<name>A0A7C5R517_9PROT</name>
<comment type="function">
    <text evidence="1 9">This protein is a component of the acetyl coenzyme A carboxylase complex; first, biotin carboxylase catalyzes the carboxylation of the carrier protein and then the transcarboxylase transfers the carboxyl group to form malonyl-CoA.</text>
</comment>
<dbReference type="PROSITE" id="PS50968">
    <property type="entry name" value="BIOTINYL_LIPOYL"/>
    <property type="match status" value="1"/>
</dbReference>
<evidence type="ECO:0000256" key="6">
    <source>
        <dbReference type="ARBA" id="ARBA00023098"/>
    </source>
</evidence>
<keyword evidence="8 9" id="KW-0092">Biotin</keyword>
<dbReference type="GO" id="GO:0006633">
    <property type="term" value="P:fatty acid biosynthetic process"/>
    <property type="evidence" value="ECO:0007669"/>
    <property type="project" value="UniProtKB-UniPathway"/>
</dbReference>
<accession>A0A7C5R517</accession>
<evidence type="ECO:0000256" key="8">
    <source>
        <dbReference type="ARBA" id="ARBA00023267"/>
    </source>
</evidence>
<feature type="region of interest" description="Disordered" evidence="10">
    <location>
        <begin position="49"/>
        <end position="93"/>
    </location>
</feature>
<feature type="domain" description="Lipoyl-binding" evidence="11">
    <location>
        <begin position="85"/>
        <end position="161"/>
    </location>
</feature>
<dbReference type="PROSITE" id="PS00188">
    <property type="entry name" value="BIOTIN"/>
    <property type="match status" value="1"/>
</dbReference>
<dbReference type="PANTHER" id="PTHR45266">
    <property type="entry name" value="OXALOACETATE DECARBOXYLASE ALPHA CHAIN"/>
    <property type="match status" value="1"/>
</dbReference>
<dbReference type="PANTHER" id="PTHR45266:SF3">
    <property type="entry name" value="OXALOACETATE DECARBOXYLASE ALPHA CHAIN"/>
    <property type="match status" value="1"/>
</dbReference>
<dbReference type="GO" id="GO:0003989">
    <property type="term" value="F:acetyl-CoA carboxylase activity"/>
    <property type="evidence" value="ECO:0007669"/>
    <property type="project" value="InterPro"/>
</dbReference>
<comment type="caution">
    <text evidence="12">The sequence shown here is derived from an EMBL/GenBank/DDBJ whole genome shotgun (WGS) entry which is preliminary data.</text>
</comment>
<dbReference type="AlphaFoldDB" id="A0A7C5R517"/>
<dbReference type="SUPFAM" id="SSF51230">
    <property type="entry name" value="Single hybrid motif"/>
    <property type="match status" value="1"/>
</dbReference>
<keyword evidence="6 9" id="KW-0443">Lipid metabolism</keyword>
<dbReference type="Gene3D" id="2.40.50.100">
    <property type="match status" value="1"/>
</dbReference>
<dbReference type="FunFam" id="2.40.50.100:FF:000003">
    <property type="entry name" value="Acetyl-CoA carboxylase biotin carboxyl carrier protein"/>
    <property type="match status" value="1"/>
</dbReference>
<comment type="pathway">
    <text evidence="2 9">Lipid metabolism; fatty acid biosynthesis.</text>
</comment>
<keyword evidence="7 9" id="KW-0275">Fatty acid biosynthesis</keyword>
<protein>
    <recommendedName>
        <fullName evidence="3 9">Biotin carboxyl carrier protein of acetyl-CoA carboxylase</fullName>
    </recommendedName>
</protein>
<dbReference type="Pfam" id="PF00364">
    <property type="entry name" value="Biotin_lipoyl"/>
    <property type="match status" value="1"/>
</dbReference>